<evidence type="ECO:0000256" key="2">
    <source>
        <dbReference type="ARBA" id="ARBA00004496"/>
    </source>
</evidence>
<feature type="compositionally biased region" description="Polar residues" evidence="10">
    <location>
        <begin position="1214"/>
        <end position="1226"/>
    </location>
</feature>
<dbReference type="GO" id="GO:0005829">
    <property type="term" value="C:cytosol"/>
    <property type="evidence" value="ECO:0007669"/>
    <property type="project" value="UniProtKB-ARBA"/>
</dbReference>
<dbReference type="SMART" id="SM00849">
    <property type="entry name" value="Lactamase_B"/>
    <property type="match status" value="1"/>
</dbReference>
<protein>
    <recommendedName>
        <fullName evidence="11">Cyclic nucleotide-binding domain-containing protein</fullName>
    </recommendedName>
</protein>
<feature type="domain" description="Cyclic nucleotide-binding" evidence="11">
    <location>
        <begin position="1093"/>
        <end position="1169"/>
    </location>
</feature>
<feature type="compositionally biased region" description="Polar residues" evidence="10">
    <location>
        <begin position="22"/>
        <end position="31"/>
    </location>
</feature>
<evidence type="ECO:0000256" key="5">
    <source>
        <dbReference type="ARBA" id="ARBA00022737"/>
    </source>
</evidence>
<feature type="compositionally biased region" description="Basic residues" evidence="10">
    <location>
        <begin position="53"/>
        <end position="66"/>
    </location>
</feature>
<gene>
    <name evidence="12" type="ORF">CDEB00056_LOCUS10007</name>
</gene>
<feature type="region of interest" description="Disordered" evidence="10">
    <location>
        <begin position="1253"/>
        <end position="1276"/>
    </location>
</feature>
<evidence type="ECO:0000256" key="8">
    <source>
        <dbReference type="ARBA" id="ARBA00022842"/>
    </source>
</evidence>
<dbReference type="InterPro" id="IPR036866">
    <property type="entry name" value="RibonucZ/Hydroxyglut_hydro"/>
</dbReference>
<feature type="compositionally biased region" description="Basic and acidic residues" evidence="10">
    <location>
        <begin position="12"/>
        <end position="21"/>
    </location>
</feature>
<sequence length="1437" mass="158141">MPLRNNSPPHNQSKEKERQGDRSSGTGTDTSHAPAKVRPTGRSFGSCLQEVRKKLKIRRRKGKGKRSLPFSIADPEHLHLDSIRTTGSQQSQSKSANNIVLGKSTDHSTKSLELEQPSQLGHTTTASTTTTTAASQKVQGPPASAPSPALATSRPTCTSSGSSNKRAAKVQQQLPQQKASTSTEAAKKTFRPRIPSPSPNRNRGIVTATGKYSAAAISHRPINININTGNKKSASAAKDNNNIMEDSIVGRMYDSIPLLEATKLPRGGISIETEAVGRVQFGIPPETIKDSMCMGIDVPLFYIVPVEPFCREMGPALGVNLAEFEFPAYFNFFIKKKRCILIVDSADAEDNIRRVFSETLLGPAQFRNKDKPISHEPADFAPDFPRDAIPDFSKELKNFRVMPNGEELELETLLSFSHFVSPVDSKGHEHLGVPPSDEGNKHDEVVDNDDEDLKSKVSVLSRVKLCEVAVLYPPDATPEEISGKTCKRVEIFKMPGGAEYILHDIDEDNIIIGKGRFSGNLRVSASMGVHGFNGEEEEEKSGSIMKKSSFGAAIPRNISPPSFHPPSFGVTVLGNSHGFDKTGSTSGYVLWINGRGVMIDPPPYSSATLEREGIRPRTIVGIILTHCHADHDAGAFQKVLTGSPVVVITTPTIYNSFIRKYAALSALSPALLRHSHRHKPAIIGKPLRFQGATFHFTYTLHSIPCVGFRVDWRGRSMVFTGDHFNSPEGIDKLQQEGVLSAARAQDLRDLPLQETDLLLHEAGVPPLHTPLEVLMALPKRVKDRLYVVHTQKLPDGCELRVAPTGTAGTIRLDEKDPSTSRAAKLGIPSPLLEETSYDDENMFQQSMWMSNEYDTFGDSSASNSLGSSIFPAGNSSLPRNDGMMTPRFSINAATFGRDVPRVALRPTSSTDAWFILNLLSAVPFLSGLSYASTMEVLETARVDAFSMNDIVVPASNRSEVLCVVWEGTCMERKKSLGRYEEEDETSKTVWHAGDWTGPISLQPEKELSGESESSSTHDIVAMSQQGVKVITVEYANLHTILKSGSSLYRTYLDRKAKKYSGTPQFLQDTPSGHLFVDIVRKLEIMDVIKYNTTLRKMSAVQQRHLESLAEGPVYYAPGERLWRSGAPVDKAFIIVGGTVSFLAKRRNGGSVGVRMQRADEDENTNSLGERMRRDAEKVQADFDNKGQEEDVKSVESDSSFSSHEPEGDFETMTEKSVGSNGANNFSDNHDYTKLSDCLQKRAETLISSVAPEDLPMMRTSGTRRPSDSTDRSELSDSISGYDEMFFEFESSEKTRNLSFERRRSSIDRYANKQLVRLYNRRAFTAGLVFSTGHFLGDISKMVRGLLSSDYENDTHYDDDDNFGKYGFGEKNEGNNSRKFVDMTIHEQEGDQPIVHSSTLAAGKDGCVVLVFAKSSITPFFDEHPGLLLSLLGTQVVL</sequence>
<organism evidence="12">
    <name type="scientific">Chaetoceros debilis</name>
    <dbReference type="NCBI Taxonomy" id="122233"/>
    <lineage>
        <taxon>Eukaryota</taxon>
        <taxon>Sar</taxon>
        <taxon>Stramenopiles</taxon>
        <taxon>Ochrophyta</taxon>
        <taxon>Bacillariophyta</taxon>
        <taxon>Coscinodiscophyceae</taxon>
        <taxon>Chaetocerotophycidae</taxon>
        <taxon>Chaetocerotales</taxon>
        <taxon>Chaetocerotaceae</taxon>
        <taxon>Chaetoceros</taxon>
    </lineage>
</organism>
<evidence type="ECO:0000256" key="1">
    <source>
        <dbReference type="ARBA" id="ARBA00001946"/>
    </source>
</evidence>
<dbReference type="SUPFAM" id="SSF56281">
    <property type="entry name" value="Metallo-hydrolase/oxidoreductase"/>
    <property type="match status" value="1"/>
</dbReference>
<dbReference type="FunFam" id="3.60.15.10:FF:000029">
    <property type="entry name" value="Cyclic nucleotide-binding domain protein"/>
    <property type="match status" value="1"/>
</dbReference>
<dbReference type="EMBL" id="HBIO01012864">
    <property type="protein sequence ID" value="CAE0465166.1"/>
    <property type="molecule type" value="Transcribed_RNA"/>
</dbReference>
<dbReference type="GO" id="GO:0005634">
    <property type="term" value="C:nucleus"/>
    <property type="evidence" value="ECO:0007669"/>
    <property type="project" value="TreeGrafter"/>
</dbReference>
<keyword evidence="3" id="KW-0963">Cytoplasm</keyword>
<dbReference type="PANTHER" id="PTHR46018:SF2">
    <property type="entry name" value="ZINC PHOSPHODIESTERASE ELAC PROTEIN 1"/>
    <property type="match status" value="1"/>
</dbReference>
<dbReference type="InterPro" id="IPR014710">
    <property type="entry name" value="RmlC-like_jellyroll"/>
</dbReference>
<dbReference type="Gene3D" id="3.60.15.10">
    <property type="entry name" value="Ribonuclease Z/Hydroxyacylglutathione hydrolase-like"/>
    <property type="match status" value="1"/>
</dbReference>
<keyword evidence="5" id="KW-0677">Repeat</keyword>
<evidence type="ECO:0000256" key="6">
    <source>
        <dbReference type="ARBA" id="ARBA00022741"/>
    </source>
</evidence>
<dbReference type="PROSITE" id="PS50042">
    <property type="entry name" value="CNMP_BINDING_3"/>
    <property type="match status" value="1"/>
</dbReference>
<evidence type="ECO:0000256" key="7">
    <source>
        <dbReference type="ARBA" id="ARBA00022801"/>
    </source>
</evidence>
<feature type="compositionally biased region" description="Polar residues" evidence="10">
    <location>
        <begin position="83"/>
        <end position="98"/>
    </location>
</feature>
<accession>A0A7S3Q478</accession>
<dbReference type="InterPro" id="IPR000595">
    <property type="entry name" value="cNMP-bd_dom"/>
</dbReference>
<keyword evidence="8" id="KW-0460">Magnesium</keyword>
<dbReference type="InterPro" id="IPR001279">
    <property type="entry name" value="Metallo-B-lactamas"/>
</dbReference>
<comment type="similarity">
    <text evidence="9">Belongs to the metallo-beta-lactamase superfamily. cNMP phosphodiesterase family.</text>
</comment>
<feature type="compositionally biased region" description="Low complexity" evidence="10">
    <location>
        <begin position="123"/>
        <end position="135"/>
    </location>
</feature>
<feature type="region of interest" description="Disordered" evidence="10">
    <location>
        <begin position="1"/>
        <end position="205"/>
    </location>
</feature>
<comment type="subcellular location">
    <subcellularLocation>
        <location evidence="2">Cytoplasm</location>
    </subcellularLocation>
</comment>
<feature type="compositionally biased region" description="Polar residues" evidence="10">
    <location>
        <begin position="153"/>
        <end position="184"/>
    </location>
</feature>
<comment type="cofactor">
    <cofactor evidence="1">
        <name>Mg(2+)</name>
        <dbReference type="ChEBI" id="CHEBI:18420"/>
    </cofactor>
</comment>
<dbReference type="GO" id="GO:0000166">
    <property type="term" value="F:nucleotide binding"/>
    <property type="evidence" value="ECO:0007669"/>
    <property type="project" value="UniProtKB-KW"/>
</dbReference>
<feature type="compositionally biased region" description="Basic and acidic residues" evidence="10">
    <location>
        <begin position="1264"/>
        <end position="1274"/>
    </location>
</feature>
<feature type="compositionally biased region" description="Basic and acidic residues" evidence="10">
    <location>
        <begin position="1179"/>
        <end position="1195"/>
    </location>
</feature>
<reference evidence="12" key="1">
    <citation type="submission" date="2021-01" db="EMBL/GenBank/DDBJ databases">
        <authorList>
            <person name="Corre E."/>
            <person name="Pelletier E."/>
            <person name="Niang G."/>
            <person name="Scheremetjew M."/>
            <person name="Finn R."/>
            <person name="Kale V."/>
            <person name="Holt S."/>
            <person name="Cochrane G."/>
            <person name="Meng A."/>
            <person name="Brown T."/>
            <person name="Cohen L."/>
        </authorList>
    </citation>
    <scope>NUCLEOTIDE SEQUENCE</scope>
    <source>
        <strain evidence="12">MM31A-1</strain>
    </source>
</reference>
<keyword evidence="7" id="KW-0378">Hydrolase</keyword>
<evidence type="ECO:0000256" key="4">
    <source>
        <dbReference type="ARBA" id="ARBA00022723"/>
    </source>
</evidence>
<evidence type="ECO:0000313" key="12">
    <source>
        <dbReference type="EMBL" id="CAE0465166.1"/>
    </source>
</evidence>
<evidence type="ECO:0000256" key="10">
    <source>
        <dbReference type="SAM" id="MobiDB-lite"/>
    </source>
</evidence>
<evidence type="ECO:0000256" key="9">
    <source>
        <dbReference type="ARBA" id="ARBA00061002"/>
    </source>
</evidence>
<dbReference type="SUPFAM" id="SSF51206">
    <property type="entry name" value="cAMP-binding domain-like"/>
    <property type="match status" value="1"/>
</dbReference>
<dbReference type="PANTHER" id="PTHR46018">
    <property type="entry name" value="ZINC PHOSPHODIESTERASE ELAC PROTEIN 1"/>
    <property type="match status" value="1"/>
</dbReference>
<feature type="region of interest" description="Disordered" evidence="10">
    <location>
        <begin position="1179"/>
        <end position="1226"/>
    </location>
</feature>
<dbReference type="Pfam" id="PF00753">
    <property type="entry name" value="Lactamase_B"/>
    <property type="match status" value="1"/>
</dbReference>
<feature type="compositionally biased region" description="Polar residues" evidence="10">
    <location>
        <begin position="1"/>
        <end position="11"/>
    </location>
</feature>
<dbReference type="InterPro" id="IPR018490">
    <property type="entry name" value="cNMP-bd_dom_sf"/>
</dbReference>
<keyword evidence="4" id="KW-0479">Metal-binding</keyword>
<proteinExistence type="inferred from homology"/>
<name>A0A7S3Q478_9STRA</name>
<evidence type="ECO:0000256" key="3">
    <source>
        <dbReference type="ARBA" id="ARBA00022490"/>
    </source>
</evidence>
<feature type="compositionally biased region" description="Basic and acidic residues" evidence="10">
    <location>
        <begin position="104"/>
        <end position="113"/>
    </location>
</feature>
<dbReference type="GO" id="GO:0042781">
    <property type="term" value="F:3'-tRNA processing endoribonuclease activity"/>
    <property type="evidence" value="ECO:0007669"/>
    <property type="project" value="TreeGrafter"/>
</dbReference>
<keyword evidence="6" id="KW-0547">Nucleotide-binding</keyword>
<evidence type="ECO:0000259" key="11">
    <source>
        <dbReference type="PROSITE" id="PS50042"/>
    </source>
</evidence>
<dbReference type="GO" id="GO:0046872">
    <property type="term" value="F:metal ion binding"/>
    <property type="evidence" value="ECO:0007669"/>
    <property type="project" value="UniProtKB-KW"/>
</dbReference>
<dbReference type="Gene3D" id="2.60.120.10">
    <property type="entry name" value="Jelly Rolls"/>
    <property type="match status" value="1"/>
</dbReference>